<protein>
    <submittedName>
        <fullName evidence="3">XRE family transcriptional regulator</fullName>
    </submittedName>
</protein>
<dbReference type="Gene3D" id="2.60.120.10">
    <property type="entry name" value="Jelly Rolls"/>
    <property type="match status" value="1"/>
</dbReference>
<dbReference type="InterPro" id="IPR011051">
    <property type="entry name" value="RmlC_Cupin_sf"/>
</dbReference>
<evidence type="ECO:0000259" key="2">
    <source>
        <dbReference type="PROSITE" id="PS50943"/>
    </source>
</evidence>
<dbReference type="PANTHER" id="PTHR46797:SF1">
    <property type="entry name" value="METHYLPHOSPHONATE SYNTHASE"/>
    <property type="match status" value="1"/>
</dbReference>
<dbReference type="InterPro" id="IPR050807">
    <property type="entry name" value="TransReg_Diox_bact_type"/>
</dbReference>
<feature type="domain" description="HTH cro/C1-type" evidence="2">
    <location>
        <begin position="15"/>
        <end position="68"/>
    </location>
</feature>
<keyword evidence="4" id="KW-1185">Reference proteome</keyword>
<organism evidence="3 4">
    <name type="scientific">Nonomuraea fuscirosea</name>
    <dbReference type="NCBI Taxonomy" id="1291556"/>
    <lineage>
        <taxon>Bacteria</taxon>
        <taxon>Bacillati</taxon>
        <taxon>Actinomycetota</taxon>
        <taxon>Actinomycetes</taxon>
        <taxon>Streptosporangiales</taxon>
        <taxon>Streptosporangiaceae</taxon>
        <taxon>Nonomuraea</taxon>
    </lineage>
</organism>
<sequence length="188" mass="20523">MISIPDTPGLGPRARELRRRRRLSLTEVAERAGLTKGFLSRFERGQVSISVASLLRLCSALDLDVADLFDGSSGRLVRAGNRGRLEFGGTGMTEYQLTPKDESRLLVLLSEIEPGGGSGHEPYALPVDIEFVHVLKGLFTIDASGERVEMREGDSFLFPGDTPHTFTNPGDEVTRVLWVLAPALTSRS</sequence>
<evidence type="ECO:0000256" key="1">
    <source>
        <dbReference type="ARBA" id="ARBA00023125"/>
    </source>
</evidence>
<dbReference type="Gene3D" id="1.10.260.40">
    <property type="entry name" value="lambda repressor-like DNA-binding domains"/>
    <property type="match status" value="1"/>
</dbReference>
<dbReference type="CDD" id="cd00093">
    <property type="entry name" value="HTH_XRE"/>
    <property type="match status" value="1"/>
</dbReference>
<dbReference type="InterPro" id="IPR014710">
    <property type="entry name" value="RmlC-like_jellyroll"/>
</dbReference>
<dbReference type="SMART" id="SM00530">
    <property type="entry name" value="HTH_XRE"/>
    <property type="match status" value="1"/>
</dbReference>
<dbReference type="GO" id="GO:0003700">
    <property type="term" value="F:DNA-binding transcription factor activity"/>
    <property type="evidence" value="ECO:0007669"/>
    <property type="project" value="TreeGrafter"/>
</dbReference>
<dbReference type="AlphaFoldDB" id="A0A2T0MMC8"/>
<keyword evidence="1" id="KW-0238">DNA-binding</keyword>
<dbReference type="Pfam" id="PF13560">
    <property type="entry name" value="HTH_31"/>
    <property type="match status" value="1"/>
</dbReference>
<dbReference type="SUPFAM" id="SSF51182">
    <property type="entry name" value="RmlC-like cupins"/>
    <property type="match status" value="1"/>
</dbReference>
<dbReference type="SUPFAM" id="SSF47413">
    <property type="entry name" value="lambda repressor-like DNA-binding domains"/>
    <property type="match status" value="1"/>
</dbReference>
<dbReference type="InterPro" id="IPR001387">
    <property type="entry name" value="Cro/C1-type_HTH"/>
</dbReference>
<dbReference type="Proteomes" id="UP000238312">
    <property type="component" value="Unassembled WGS sequence"/>
</dbReference>
<dbReference type="GO" id="GO:0003677">
    <property type="term" value="F:DNA binding"/>
    <property type="evidence" value="ECO:0007669"/>
    <property type="project" value="UniProtKB-KW"/>
</dbReference>
<accession>A0A2T0MMC8</accession>
<evidence type="ECO:0000313" key="4">
    <source>
        <dbReference type="Proteomes" id="UP000238312"/>
    </source>
</evidence>
<dbReference type="PROSITE" id="PS50943">
    <property type="entry name" value="HTH_CROC1"/>
    <property type="match status" value="1"/>
</dbReference>
<comment type="caution">
    <text evidence="3">The sequence shown here is derived from an EMBL/GenBank/DDBJ whole genome shotgun (WGS) entry which is preliminary data.</text>
</comment>
<dbReference type="InterPro" id="IPR013096">
    <property type="entry name" value="Cupin_2"/>
</dbReference>
<evidence type="ECO:0000313" key="3">
    <source>
        <dbReference type="EMBL" id="PRX58998.1"/>
    </source>
</evidence>
<proteinExistence type="predicted"/>
<name>A0A2T0MMC8_9ACTN</name>
<dbReference type="InterPro" id="IPR010982">
    <property type="entry name" value="Lambda_DNA-bd_dom_sf"/>
</dbReference>
<reference evidence="3 4" key="1">
    <citation type="submission" date="2018-03" db="EMBL/GenBank/DDBJ databases">
        <title>Genomic Encyclopedia of Type Strains, Phase III (KMG-III): the genomes of soil and plant-associated and newly described type strains.</title>
        <authorList>
            <person name="Whitman W."/>
        </authorList>
    </citation>
    <scope>NUCLEOTIDE SEQUENCE [LARGE SCALE GENOMIC DNA]</scope>
    <source>
        <strain evidence="3 4">CGMCC 4.7104</strain>
    </source>
</reference>
<dbReference type="RefSeq" id="WP_106248555.1">
    <property type="nucleotide sequence ID" value="NZ_CP109074.1"/>
</dbReference>
<dbReference type="CDD" id="cd02209">
    <property type="entry name" value="cupin_XRE_C"/>
    <property type="match status" value="1"/>
</dbReference>
<dbReference type="Pfam" id="PF07883">
    <property type="entry name" value="Cupin_2"/>
    <property type="match status" value="1"/>
</dbReference>
<dbReference type="OrthoDB" id="5584941at2"/>
<gene>
    <name evidence="3" type="ORF">B0I32_121102</name>
</gene>
<dbReference type="GO" id="GO:0005829">
    <property type="term" value="C:cytosol"/>
    <property type="evidence" value="ECO:0007669"/>
    <property type="project" value="TreeGrafter"/>
</dbReference>
<dbReference type="PANTHER" id="PTHR46797">
    <property type="entry name" value="HTH-TYPE TRANSCRIPTIONAL REGULATOR"/>
    <property type="match status" value="1"/>
</dbReference>
<dbReference type="EMBL" id="PVNG01000021">
    <property type="protein sequence ID" value="PRX58998.1"/>
    <property type="molecule type" value="Genomic_DNA"/>
</dbReference>